<dbReference type="InterPro" id="IPR029068">
    <property type="entry name" value="Glyas_Bleomycin-R_OHBP_Dase"/>
</dbReference>
<dbReference type="RefSeq" id="WP_348789360.1">
    <property type="nucleotide sequence ID" value="NZ_CP157390.1"/>
</dbReference>
<accession>A0AAU7GET6</accession>
<dbReference type="PANTHER" id="PTHR35908:SF1">
    <property type="entry name" value="CONSERVED PROTEIN"/>
    <property type="match status" value="1"/>
</dbReference>
<name>A0AAU7GET6_9MICO</name>
<dbReference type="EMBL" id="CP157390">
    <property type="protein sequence ID" value="XBM49442.1"/>
    <property type="molecule type" value="Genomic_DNA"/>
</dbReference>
<proteinExistence type="predicted"/>
<dbReference type="Gene3D" id="3.10.180.10">
    <property type="entry name" value="2,3-Dihydroxybiphenyl 1,2-Dioxygenase, domain 1"/>
    <property type="match status" value="1"/>
</dbReference>
<evidence type="ECO:0000259" key="1">
    <source>
        <dbReference type="PROSITE" id="PS51819"/>
    </source>
</evidence>
<dbReference type="AlphaFoldDB" id="A0AAU7GET6"/>
<dbReference type="Pfam" id="PF18029">
    <property type="entry name" value="Glyoxalase_6"/>
    <property type="match status" value="1"/>
</dbReference>
<organism evidence="2">
    <name type="scientific">Leifsonia sp. NPDC080035</name>
    <dbReference type="NCBI Taxonomy" id="3143936"/>
    <lineage>
        <taxon>Bacteria</taxon>
        <taxon>Bacillati</taxon>
        <taxon>Actinomycetota</taxon>
        <taxon>Actinomycetes</taxon>
        <taxon>Micrococcales</taxon>
        <taxon>Microbacteriaceae</taxon>
        <taxon>Leifsonia</taxon>
    </lineage>
</organism>
<reference evidence="2" key="1">
    <citation type="submission" date="2024-05" db="EMBL/GenBank/DDBJ databases">
        <title>The Natural Products Discovery Center: Release of the First 8490 Sequenced Strains for Exploring Actinobacteria Biosynthetic Diversity.</title>
        <authorList>
            <person name="Kalkreuter E."/>
            <person name="Kautsar S.A."/>
            <person name="Yang D."/>
            <person name="Bader C.D."/>
            <person name="Teijaro C.N."/>
            <person name="Fluegel L."/>
            <person name="Davis C.M."/>
            <person name="Simpson J.R."/>
            <person name="Lauterbach L."/>
            <person name="Steele A.D."/>
            <person name="Gui C."/>
            <person name="Meng S."/>
            <person name="Li G."/>
            <person name="Viehrig K."/>
            <person name="Ye F."/>
            <person name="Su P."/>
            <person name="Kiefer A.F."/>
            <person name="Nichols A."/>
            <person name="Cepeda A.J."/>
            <person name="Yan W."/>
            <person name="Fan B."/>
            <person name="Jiang Y."/>
            <person name="Adhikari A."/>
            <person name="Zheng C.-J."/>
            <person name="Schuster L."/>
            <person name="Cowan T.M."/>
            <person name="Smanski M.J."/>
            <person name="Chevrette M.G."/>
            <person name="de Carvalho L.P.S."/>
            <person name="Shen B."/>
        </authorList>
    </citation>
    <scope>NUCLEOTIDE SEQUENCE</scope>
    <source>
        <strain evidence="2">NPDC080035</strain>
    </source>
</reference>
<dbReference type="InterPro" id="IPR041581">
    <property type="entry name" value="Glyoxalase_6"/>
</dbReference>
<evidence type="ECO:0000313" key="2">
    <source>
        <dbReference type="EMBL" id="XBM49442.1"/>
    </source>
</evidence>
<sequence length="121" mass="13654">MNIHRQIVVFDTPDLDGEAGFWARLLGGEVTDSEDEGWRTVRVDGEPRLGFQLAPNHERPQWPDGAQQQLHLDLYVDDIREAHEHAVASGARLLRPAHDLDADGGFQVYEDPSGHPFCLCW</sequence>
<protein>
    <submittedName>
        <fullName evidence="2">VOC family protein</fullName>
    </submittedName>
</protein>
<dbReference type="PANTHER" id="PTHR35908">
    <property type="entry name" value="HYPOTHETICAL FUSION PROTEIN"/>
    <property type="match status" value="1"/>
</dbReference>
<gene>
    <name evidence="2" type="ORF">AAME72_06160</name>
</gene>
<dbReference type="SUPFAM" id="SSF54593">
    <property type="entry name" value="Glyoxalase/Bleomycin resistance protein/Dihydroxybiphenyl dioxygenase"/>
    <property type="match status" value="1"/>
</dbReference>
<dbReference type="PROSITE" id="PS51819">
    <property type="entry name" value="VOC"/>
    <property type="match status" value="1"/>
</dbReference>
<feature type="domain" description="VOC" evidence="1">
    <location>
        <begin position="4"/>
        <end position="121"/>
    </location>
</feature>
<dbReference type="InterPro" id="IPR037523">
    <property type="entry name" value="VOC_core"/>
</dbReference>